<dbReference type="PANTHER" id="PTHR45761">
    <property type="entry name" value="EXTENDED SYNAPTOTAGMIN-LIKE PROTEIN 2, ISOFORM C"/>
    <property type="match status" value="1"/>
</dbReference>
<keyword evidence="6" id="KW-0106">Calcium</keyword>
<comment type="subcellular location">
    <subcellularLocation>
        <location evidence="1">Membrane</location>
    </subcellularLocation>
</comment>
<reference evidence="14" key="1">
    <citation type="submission" date="2025-08" db="UniProtKB">
        <authorList>
            <consortium name="RefSeq"/>
        </authorList>
    </citation>
    <scope>IDENTIFICATION</scope>
    <source>
        <tissue evidence="14">Muscle</tissue>
    </source>
</reference>
<name>A0ABM1BVK4_LIMPO</name>
<dbReference type="CDD" id="cd21670">
    <property type="entry name" value="SMP_ESyt"/>
    <property type="match status" value="1"/>
</dbReference>
<evidence type="ECO:0000259" key="12">
    <source>
        <dbReference type="PROSITE" id="PS51847"/>
    </source>
</evidence>
<dbReference type="PANTHER" id="PTHR45761:SF1">
    <property type="entry name" value="EXTENDED SYNAPTOTAGMIN-LIKE PROTEIN 2, ISOFORM C"/>
    <property type="match status" value="1"/>
</dbReference>
<keyword evidence="4" id="KW-0479">Metal-binding</keyword>
<evidence type="ECO:0000313" key="13">
    <source>
        <dbReference type="Proteomes" id="UP000694941"/>
    </source>
</evidence>
<evidence type="ECO:0000256" key="2">
    <source>
        <dbReference type="ARBA" id="ARBA00022448"/>
    </source>
</evidence>
<organism evidence="13 14">
    <name type="scientific">Limulus polyphemus</name>
    <name type="common">Atlantic horseshoe crab</name>
    <dbReference type="NCBI Taxonomy" id="6850"/>
    <lineage>
        <taxon>Eukaryota</taxon>
        <taxon>Metazoa</taxon>
        <taxon>Ecdysozoa</taxon>
        <taxon>Arthropoda</taxon>
        <taxon>Chelicerata</taxon>
        <taxon>Merostomata</taxon>
        <taxon>Xiphosura</taxon>
        <taxon>Limulidae</taxon>
        <taxon>Limulus</taxon>
    </lineage>
</organism>
<dbReference type="InterPro" id="IPR031468">
    <property type="entry name" value="SMP_LBD"/>
</dbReference>
<evidence type="ECO:0000256" key="11">
    <source>
        <dbReference type="SAM" id="Phobius"/>
    </source>
</evidence>
<evidence type="ECO:0000256" key="7">
    <source>
        <dbReference type="ARBA" id="ARBA00022989"/>
    </source>
</evidence>
<dbReference type="Pfam" id="PF17047">
    <property type="entry name" value="SMP_LBD"/>
    <property type="match status" value="1"/>
</dbReference>
<sequence>MSSAAEFEQYFVEGDTQHDSVNEARPTQTLVKNMFISPFWQFVIGATVLNGAYLLGVFGFSLLWLLLGSFLWVACEAYIHNKELYQTVRTDEKSAVLARLEDLPTWVFFPDTERVEWINKIVHQLWPYIGNLVEDLFRDDVEPAIQASLPAYLQSFKFDKLILGDMPPRVGGVKIYNENVARDEIVLDVEMMYSGDCLFSVKMTGLKAGIKDVQFHGTMRIEIKPLLKQLPLVGGIKLFFLTPPTIDFNLTSLANIFDIPGLSDILRTVIVDQLSTVMVLPNKINISLTESVNLRLLKFLQPV</sequence>
<keyword evidence="10 11" id="KW-0472">Membrane</keyword>
<keyword evidence="5" id="KW-0677">Repeat</keyword>
<keyword evidence="3 11" id="KW-0812">Transmembrane</keyword>
<evidence type="ECO:0000256" key="1">
    <source>
        <dbReference type="ARBA" id="ARBA00004370"/>
    </source>
</evidence>
<evidence type="ECO:0000256" key="10">
    <source>
        <dbReference type="ARBA" id="ARBA00023136"/>
    </source>
</evidence>
<dbReference type="GeneID" id="106473382"/>
<evidence type="ECO:0000256" key="3">
    <source>
        <dbReference type="ARBA" id="ARBA00022692"/>
    </source>
</evidence>
<evidence type="ECO:0000256" key="4">
    <source>
        <dbReference type="ARBA" id="ARBA00022723"/>
    </source>
</evidence>
<dbReference type="PROSITE" id="PS51847">
    <property type="entry name" value="SMP"/>
    <property type="match status" value="1"/>
</dbReference>
<keyword evidence="2" id="KW-0813">Transport</keyword>
<keyword evidence="13" id="KW-1185">Reference proteome</keyword>
<proteinExistence type="predicted"/>
<dbReference type="Proteomes" id="UP000694941">
    <property type="component" value="Unplaced"/>
</dbReference>
<dbReference type="InterPro" id="IPR039010">
    <property type="entry name" value="Synaptotagmin_SMP"/>
</dbReference>
<gene>
    <name evidence="14" type="primary">LOC106473382</name>
</gene>
<evidence type="ECO:0000313" key="14">
    <source>
        <dbReference type="RefSeq" id="XP_013789518.1"/>
    </source>
</evidence>
<feature type="domain" description="SMP-LTD" evidence="12">
    <location>
        <begin position="111"/>
        <end position="289"/>
    </location>
</feature>
<keyword evidence="8" id="KW-0445">Lipid transport</keyword>
<dbReference type="InterPro" id="IPR051634">
    <property type="entry name" value="Extended_Synaptotagmin"/>
</dbReference>
<evidence type="ECO:0000256" key="6">
    <source>
        <dbReference type="ARBA" id="ARBA00022837"/>
    </source>
</evidence>
<keyword evidence="9" id="KW-0446">Lipid-binding</keyword>
<dbReference type="RefSeq" id="XP_013789518.1">
    <property type="nucleotide sequence ID" value="XM_013934064.1"/>
</dbReference>
<protein>
    <submittedName>
        <fullName evidence="14">Extended synaptotagmin-3-like</fullName>
    </submittedName>
</protein>
<evidence type="ECO:0000256" key="5">
    <source>
        <dbReference type="ARBA" id="ARBA00022737"/>
    </source>
</evidence>
<accession>A0ABM1BVK4</accession>
<evidence type="ECO:0000256" key="9">
    <source>
        <dbReference type="ARBA" id="ARBA00023121"/>
    </source>
</evidence>
<feature type="transmembrane region" description="Helical" evidence="11">
    <location>
        <begin position="35"/>
        <end position="55"/>
    </location>
</feature>
<feature type="non-terminal residue" evidence="14">
    <location>
        <position position="303"/>
    </location>
</feature>
<keyword evidence="7 11" id="KW-1133">Transmembrane helix</keyword>
<evidence type="ECO:0000256" key="8">
    <source>
        <dbReference type="ARBA" id="ARBA00023055"/>
    </source>
</evidence>